<dbReference type="AlphaFoldDB" id="A0A9R0UU85"/>
<reference evidence="3 4" key="1">
    <citation type="submission" date="2017-09" db="EMBL/GenBank/DDBJ databases">
        <authorList>
            <consortium name="International Durum Wheat Genome Sequencing Consortium (IDWGSC)"/>
            <person name="Milanesi L."/>
        </authorList>
    </citation>
    <scope>NUCLEOTIDE SEQUENCE [LARGE SCALE GENOMIC DNA]</scope>
    <source>
        <strain evidence="4">cv. Svevo</strain>
    </source>
</reference>
<dbReference type="PANTHER" id="PTHR33184:SF61">
    <property type="entry name" value="TPD1 PROTEIN HOMOLOG 1"/>
    <property type="match status" value="1"/>
</dbReference>
<evidence type="ECO:0000313" key="3">
    <source>
        <dbReference type="EMBL" id="VAH03067.1"/>
    </source>
</evidence>
<evidence type="ECO:0000313" key="4">
    <source>
        <dbReference type="Proteomes" id="UP000324705"/>
    </source>
</evidence>
<dbReference type="Pfam" id="PF24068">
    <property type="entry name" value="TPD1_C"/>
    <property type="match status" value="1"/>
</dbReference>
<dbReference type="InterPro" id="IPR040361">
    <property type="entry name" value="TPD1"/>
</dbReference>
<proteinExistence type="predicted"/>
<dbReference type="PANTHER" id="PTHR33184">
    <property type="entry name" value="PROTEIN TAPETUM DETERMINANT 1-LIKE-RELATED"/>
    <property type="match status" value="1"/>
</dbReference>
<dbReference type="GO" id="GO:0001709">
    <property type="term" value="P:cell fate determination"/>
    <property type="evidence" value="ECO:0007669"/>
    <property type="project" value="TreeGrafter"/>
</dbReference>
<name>A0A9R0UU85_TRITD</name>
<dbReference type="Gramene" id="TRITD1Av1G053500.1">
    <property type="protein sequence ID" value="TRITD1Av1G053500.1"/>
    <property type="gene ID" value="TRITD1Av1G053500"/>
</dbReference>
<gene>
    <name evidence="3" type="ORF">TRITD_1Av1G053500</name>
</gene>
<evidence type="ECO:0000256" key="2">
    <source>
        <dbReference type="SAM" id="MobiDB-lite"/>
    </source>
</evidence>
<dbReference type="Proteomes" id="UP000324705">
    <property type="component" value="Chromosome 1A"/>
</dbReference>
<dbReference type="EMBL" id="LT934111">
    <property type="protein sequence ID" value="VAH03067.1"/>
    <property type="molecule type" value="Genomic_DNA"/>
</dbReference>
<accession>A0A9R0UU85</accession>
<organism evidence="3 4">
    <name type="scientific">Triticum turgidum subsp. durum</name>
    <name type="common">Durum wheat</name>
    <name type="synonym">Triticum durum</name>
    <dbReference type="NCBI Taxonomy" id="4567"/>
    <lineage>
        <taxon>Eukaryota</taxon>
        <taxon>Viridiplantae</taxon>
        <taxon>Streptophyta</taxon>
        <taxon>Embryophyta</taxon>
        <taxon>Tracheophyta</taxon>
        <taxon>Spermatophyta</taxon>
        <taxon>Magnoliopsida</taxon>
        <taxon>Liliopsida</taxon>
        <taxon>Poales</taxon>
        <taxon>Poaceae</taxon>
        <taxon>BOP clade</taxon>
        <taxon>Pooideae</taxon>
        <taxon>Triticodae</taxon>
        <taxon>Triticeae</taxon>
        <taxon>Triticinae</taxon>
        <taxon>Triticum</taxon>
    </lineage>
</organism>
<keyword evidence="4" id="KW-1185">Reference proteome</keyword>
<evidence type="ECO:0000256" key="1">
    <source>
        <dbReference type="ARBA" id="ARBA00022729"/>
    </source>
</evidence>
<protein>
    <submittedName>
        <fullName evidence="3">Uncharacterized protein</fullName>
    </submittedName>
</protein>
<sequence>MAASEARPCRRCYLLLCCLLHRCCYLLCRLVRSVLSLISMFSSGVRLIPGSQRDEGVLFVRYAGGSLPCCSTTRLDVSFFPFTNHTDSRYDLNPRFSPTPAAPAPTPGSSAAPPRPPYRAVLPRKVLRPAGTDVDLGAVRPHRVDEGCAGKEDIAIYQGRGTTLPSGVPAYTVDVMNRCSGGDGDCAIAGIHVRCGWFSSVSLVDPRKFRRLARDDCLLNDGQPLLAGETISFEYSNSFPYQLSVAVATCVDPAAATSP</sequence>
<keyword evidence="1" id="KW-0732">Signal</keyword>
<feature type="region of interest" description="Disordered" evidence="2">
    <location>
        <begin position="93"/>
        <end position="116"/>
    </location>
</feature>